<dbReference type="AlphaFoldDB" id="A0A2C6B0Y4"/>
<evidence type="ECO:0008006" key="3">
    <source>
        <dbReference type="Google" id="ProtNLM"/>
    </source>
</evidence>
<organism evidence="1 2">
    <name type="scientific">Fusobacterium nucleatum subsp. polymorphum</name>
    <name type="common">Fusobacterium polymorphum</name>
    <dbReference type="NCBI Taxonomy" id="76857"/>
    <lineage>
        <taxon>Bacteria</taxon>
        <taxon>Fusobacteriati</taxon>
        <taxon>Fusobacteriota</taxon>
        <taxon>Fusobacteriia</taxon>
        <taxon>Fusobacteriales</taxon>
        <taxon>Fusobacteriaceae</taxon>
        <taxon>Fusobacterium</taxon>
    </lineage>
</organism>
<dbReference type="EMBL" id="NIRJ01000001">
    <property type="protein sequence ID" value="PHH97514.1"/>
    <property type="molecule type" value="Genomic_DNA"/>
</dbReference>
<proteinExistence type="predicted"/>
<gene>
    <name evidence="1" type="ORF">CA840_09535</name>
</gene>
<comment type="caution">
    <text evidence="1">The sequence shown here is derived from an EMBL/GenBank/DDBJ whole genome shotgun (WGS) entry which is preliminary data.</text>
</comment>
<sequence length="62" mass="7211">MTKGGKREGSGRKALGKDKRISRSITIKRELLDEVENKFNEKKLSYVIEDALIEYIKKNKKE</sequence>
<evidence type="ECO:0000313" key="2">
    <source>
        <dbReference type="Proteomes" id="UP000225199"/>
    </source>
</evidence>
<dbReference type="RefSeq" id="WP_098979310.1">
    <property type="nucleotide sequence ID" value="NZ_NIRJ01000001.1"/>
</dbReference>
<accession>A0A2C6B0Y4</accession>
<dbReference type="Proteomes" id="UP000225199">
    <property type="component" value="Unassembled WGS sequence"/>
</dbReference>
<reference evidence="1 2" key="1">
    <citation type="submission" date="2017-06" db="EMBL/GenBank/DDBJ databases">
        <title>Draft genome sequence of Fusobacterium nucleatum subsp. polymorphum KCOM 1002 (=ChDC F175).</title>
        <authorList>
            <person name="Kook J.-K."/>
            <person name="Park S.-N."/>
            <person name="Lim Y.K."/>
            <person name="Roh H."/>
        </authorList>
    </citation>
    <scope>NUCLEOTIDE SEQUENCE [LARGE SCALE GENOMIC DNA]</scope>
    <source>
        <strain evidence="2">KCOM 1002 (ChDC F175)</strain>
    </source>
</reference>
<protein>
    <recommendedName>
        <fullName evidence="3">CopG family transcriptional regulator</fullName>
    </recommendedName>
</protein>
<name>A0A2C6B0Y4_FUSNP</name>
<evidence type="ECO:0000313" key="1">
    <source>
        <dbReference type="EMBL" id="PHH97514.1"/>
    </source>
</evidence>